<feature type="transmembrane region" description="Helical" evidence="6">
    <location>
        <begin position="55"/>
        <end position="75"/>
    </location>
</feature>
<feature type="transmembrane region" description="Helical" evidence="6">
    <location>
        <begin position="373"/>
        <end position="394"/>
    </location>
</feature>
<accession>A0A090LL96</accession>
<dbReference type="WBParaSite" id="SRAE_2000512100.1">
    <property type="protein sequence ID" value="SRAE_2000512100.1"/>
    <property type="gene ID" value="WBGene00265375"/>
</dbReference>
<feature type="transmembrane region" description="Helical" evidence="6">
    <location>
        <begin position="406"/>
        <end position="427"/>
    </location>
</feature>
<reference evidence="8" key="2">
    <citation type="submission" date="2014-09" db="EMBL/GenBank/DDBJ databases">
        <authorList>
            <person name="Aslett A.Martin."/>
        </authorList>
    </citation>
    <scope>NUCLEOTIDE SEQUENCE</scope>
    <source>
        <strain evidence="8">ED321 Heterogonic</strain>
    </source>
</reference>
<dbReference type="WormBase" id="SRAE_2000512100">
    <property type="protein sequence ID" value="SRP05938"/>
    <property type="gene ID" value="WBGene00265375"/>
</dbReference>
<evidence type="ECO:0000256" key="5">
    <source>
        <dbReference type="ARBA" id="ARBA00023136"/>
    </source>
</evidence>
<sequence length="443" mass="49017">MENTSLNHKTFSTFGLKEWIVFFTIILSNTVCPMAFACISSFFNDVAFSKNVSLTSSGFIFAIFNFGGFILSPVIGKLIPTFGVKKMFSFGMIFISIGTFLFSLTNLINNGTWFFVATFSLRIFQSMGNAMVFTTTYAIASKDFPSIMTTVLGSVETGAGLGYTVGPLIGGYLYQYVGYFCPFLVLGGVAGMSAIIALFFITSNDNDKNLESITNDKNKMTKEKNLTWFEAIKIKDIWCIVFTIIIVGVLFSFHDSTLAIGCKQFNLDPSKVGLLFLCLGGLYAIFCPILGFIIDKYPIIDILFFIGYFFETTALMCMGPLPFFKYKPSVEIFAICLSIMGLSCSMIFVPSFKKAMDIVVKEHNFSDSLETSSTVSAIFCSSFSFGAFLGPLIGSALVEGLKYQNAISVIALISFISMIIFTVAYLIPRIYKKCAYKQKYITK</sequence>
<feature type="transmembrane region" description="Helical" evidence="6">
    <location>
        <begin position="274"/>
        <end position="295"/>
    </location>
</feature>
<evidence type="ECO:0000256" key="6">
    <source>
        <dbReference type="SAM" id="Phobius"/>
    </source>
</evidence>
<dbReference type="GO" id="GO:0016020">
    <property type="term" value="C:membrane"/>
    <property type="evidence" value="ECO:0007669"/>
    <property type="project" value="UniProtKB-SubCell"/>
</dbReference>
<dbReference type="EMBL" id="LN609529">
    <property type="protein sequence ID" value="CEF70490.1"/>
    <property type="molecule type" value="Genomic_DNA"/>
</dbReference>
<evidence type="ECO:0000256" key="1">
    <source>
        <dbReference type="ARBA" id="ARBA00004141"/>
    </source>
</evidence>
<comment type="subcellular location">
    <subcellularLocation>
        <location evidence="1">Membrane</location>
        <topology evidence="1">Multi-pass membrane protein</topology>
    </subcellularLocation>
</comment>
<dbReference type="Pfam" id="PF07690">
    <property type="entry name" value="MFS_1"/>
    <property type="match status" value="1"/>
</dbReference>
<feature type="transmembrane region" description="Helical" evidence="6">
    <location>
        <begin position="302"/>
        <end position="324"/>
    </location>
</feature>
<evidence type="ECO:0000313" key="11">
    <source>
        <dbReference type="WormBase" id="SRAE_2000512100"/>
    </source>
</evidence>
<reference evidence="9" key="1">
    <citation type="submission" date="2014-09" db="EMBL/GenBank/DDBJ databases">
        <authorList>
            <person name="Martin A.A."/>
        </authorList>
    </citation>
    <scope>NUCLEOTIDE SEQUENCE</scope>
    <source>
        <strain evidence="9">ED321</strain>
    </source>
</reference>
<dbReference type="SUPFAM" id="SSF103473">
    <property type="entry name" value="MFS general substrate transporter"/>
    <property type="match status" value="1"/>
</dbReference>
<proteinExistence type="predicted"/>
<dbReference type="OMA" id="ITIENCA"/>
<evidence type="ECO:0000313" key="8">
    <source>
        <dbReference type="EMBL" id="CEF70490.1"/>
    </source>
</evidence>
<dbReference type="AlphaFoldDB" id="A0A090LL96"/>
<name>A0A090LL96_STRRB</name>
<gene>
    <name evidence="8 10 11" type="ORF">SRAE_2000512100</name>
</gene>
<dbReference type="OrthoDB" id="446368at2759"/>
<feature type="transmembrane region" description="Helical" evidence="6">
    <location>
        <begin position="87"/>
        <end position="108"/>
    </location>
</feature>
<dbReference type="GeneID" id="36382868"/>
<dbReference type="PANTHER" id="PTHR23506:SF26">
    <property type="entry name" value="MFS-TYPE TRANSPORTER SLC18B1"/>
    <property type="match status" value="1"/>
</dbReference>
<feature type="transmembrane region" description="Helical" evidence="6">
    <location>
        <begin position="330"/>
        <end position="352"/>
    </location>
</feature>
<feature type="domain" description="Major facilitator superfamily (MFS) profile" evidence="7">
    <location>
        <begin position="21"/>
        <end position="432"/>
    </location>
</feature>
<feature type="transmembrane region" description="Helical" evidence="6">
    <location>
        <begin position="114"/>
        <end position="139"/>
    </location>
</feature>
<keyword evidence="3 6" id="KW-0812">Transmembrane</keyword>
<dbReference type="InterPro" id="IPR011701">
    <property type="entry name" value="MFS"/>
</dbReference>
<keyword evidence="4 6" id="KW-1133">Transmembrane helix</keyword>
<dbReference type="PROSITE" id="PS50850">
    <property type="entry name" value="MFS"/>
    <property type="match status" value="1"/>
</dbReference>
<protein>
    <submittedName>
        <fullName evidence="8 10">MFS-type transporter SLC18B1</fullName>
    </submittedName>
</protein>
<feature type="transmembrane region" description="Helical" evidence="6">
    <location>
        <begin position="20"/>
        <end position="43"/>
    </location>
</feature>
<feature type="transmembrane region" description="Helical" evidence="6">
    <location>
        <begin position="237"/>
        <end position="254"/>
    </location>
</feature>
<evidence type="ECO:0000256" key="2">
    <source>
        <dbReference type="ARBA" id="ARBA00022448"/>
    </source>
</evidence>
<evidence type="ECO:0000256" key="4">
    <source>
        <dbReference type="ARBA" id="ARBA00022989"/>
    </source>
</evidence>
<dbReference type="InterPro" id="IPR036259">
    <property type="entry name" value="MFS_trans_sf"/>
</dbReference>
<dbReference type="PANTHER" id="PTHR23506">
    <property type="entry name" value="GH10249P"/>
    <property type="match status" value="1"/>
</dbReference>
<dbReference type="CTD" id="36382868"/>
<feature type="transmembrane region" description="Helical" evidence="6">
    <location>
        <begin position="176"/>
        <end position="201"/>
    </location>
</feature>
<keyword evidence="5 6" id="KW-0472">Membrane</keyword>
<dbReference type="STRING" id="34506.A0A090LL96"/>
<dbReference type="InterPro" id="IPR050930">
    <property type="entry name" value="MFS_Vesicular_Transporter"/>
</dbReference>
<evidence type="ECO:0000259" key="7">
    <source>
        <dbReference type="PROSITE" id="PS50850"/>
    </source>
</evidence>
<dbReference type="GO" id="GO:0022857">
    <property type="term" value="F:transmembrane transporter activity"/>
    <property type="evidence" value="ECO:0007669"/>
    <property type="project" value="InterPro"/>
</dbReference>
<reference evidence="10" key="3">
    <citation type="submission" date="2020-12" db="UniProtKB">
        <authorList>
            <consortium name="WormBaseParasite"/>
        </authorList>
    </citation>
    <scope>IDENTIFICATION</scope>
</reference>
<keyword evidence="2" id="KW-0813">Transport</keyword>
<evidence type="ECO:0000313" key="9">
    <source>
        <dbReference type="Proteomes" id="UP000035682"/>
    </source>
</evidence>
<evidence type="ECO:0000256" key="3">
    <source>
        <dbReference type="ARBA" id="ARBA00022692"/>
    </source>
</evidence>
<dbReference type="Gene3D" id="1.20.1250.20">
    <property type="entry name" value="MFS general substrate transporter like domains"/>
    <property type="match status" value="2"/>
</dbReference>
<dbReference type="RefSeq" id="XP_024509687.1">
    <property type="nucleotide sequence ID" value="XM_024644092.1"/>
</dbReference>
<feature type="transmembrane region" description="Helical" evidence="6">
    <location>
        <begin position="151"/>
        <end position="170"/>
    </location>
</feature>
<evidence type="ECO:0000313" key="10">
    <source>
        <dbReference type="WBParaSite" id="SRAE_2000512100.1"/>
    </source>
</evidence>
<dbReference type="Proteomes" id="UP000035682">
    <property type="component" value="Unplaced"/>
</dbReference>
<organism evidence="8">
    <name type="scientific">Strongyloides ratti</name>
    <name type="common">Parasitic roundworm</name>
    <dbReference type="NCBI Taxonomy" id="34506"/>
    <lineage>
        <taxon>Eukaryota</taxon>
        <taxon>Metazoa</taxon>
        <taxon>Ecdysozoa</taxon>
        <taxon>Nematoda</taxon>
        <taxon>Chromadorea</taxon>
        <taxon>Rhabditida</taxon>
        <taxon>Tylenchina</taxon>
        <taxon>Panagrolaimomorpha</taxon>
        <taxon>Strongyloidoidea</taxon>
        <taxon>Strongyloididae</taxon>
        <taxon>Strongyloides</taxon>
    </lineage>
</organism>
<dbReference type="InterPro" id="IPR020846">
    <property type="entry name" value="MFS_dom"/>
</dbReference>
<keyword evidence="9" id="KW-1185">Reference proteome</keyword>